<dbReference type="SFLD" id="SFLDG01132">
    <property type="entry name" value="C1.5.3:_5'-Nucleotidase_Like"/>
    <property type="match status" value="1"/>
</dbReference>
<gene>
    <name evidence="3" type="ORF">FF098_010990</name>
    <name evidence="2" type="ORF">GCM10011355_22090</name>
</gene>
<evidence type="ECO:0000313" key="3">
    <source>
        <dbReference type="EMBL" id="NHK28432.1"/>
    </source>
</evidence>
<dbReference type="InterPro" id="IPR010237">
    <property type="entry name" value="Pyr-5-nucltdase"/>
</dbReference>
<feature type="region of interest" description="Disordered" evidence="1">
    <location>
        <begin position="190"/>
        <end position="211"/>
    </location>
</feature>
<dbReference type="AlphaFoldDB" id="A0A8J3ERR5"/>
<evidence type="ECO:0000313" key="5">
    <source>
        <dbReference type="Proteomes" id="UP000818603"/>
    </source>
</evidence>
<dbReference type="Gene3D" id="3.40.50.1000">
    <property type="entry name" value="HAD superfamily/HAD-like"/>
    <property type="match status" value="1"/>
</dbReference>
<reference evidence="2" key="3">
    <citation type="submission" date="2020-09" db="EMBL/GenBank/DDBJ databases">
        <authorList>
            <person name="Sun Q."/>
            <person name="Zhou Y."/>
        </authorList>
    </citation>
    <scope>NUCLEOTIDE SEQUENCE</scope>
    <source>
        <strain evidence="2">CGMCC 1.14984</strain>
    </source>
</reference>
<dbReference type="PANTHER" id="PTHR12725">
    <property type="entry name" value="HALOACID DEHALOGENASE-LIKE HYDROLASE"/>
    <property type="match status" value="1"/>
</dbReference>
<dbReference type="Pfam" id="PF00702">
    <property type="entry name" value="Hydrolase"/>
    <property type="match status" value="1"/>
</dbReference>
<accession>A0A8J3ERR5</accession>
<dbReference type="Proteomes" id="UP000621856">
    <property type="component" value="Unassembled WGS sequence"/>
</dbReference>
<dbReference type="EMBL" id="BMGZ01000002">
    <property type="protein sequence ID" value="GGH98456.1"/>
    <property type="molecule type" value="Genomic_DNA"/>
</dbReference>
<dbReference type="SFLD" id="SFLDS00003">
    <property type="entry name" value="Haloacid_Dehalogenase"/>
    <property type="match status" value="1"/>
</dbReference>
<dbReference type="InterPro" id="IPR023214">
    <property type="entry name" value="HAD_sf"/>
</dbReference>
<name>A0A8J3ERR5_9PROT</name>
<evidence type="ECO:0000256" key="1">
    <source>
        <dbReference type="SAM" id="MobiDB-lite"/>
    </source>
</evidence>
<dbReference type="SUPFAM" id="SSF56784">
    <property type="entry name" value="HAD-like"/>
    <property type="match status" value="1"/>
</dbReference>
<dbReference type="NCBIfam" id="TIGR01509">
    <property type="entry name" value="HAD-SF-IA-v3"/>
    <property type="match status" value="1"/>
</dbReference>
<comment type="caution">
    <text evidence="2">The sequence shown here is derived from an EMBL/GenBank/DDBJ whole genome shotgun (WGS) entry which is preliminary data.</text>
</comment>
<evidence type="ECO:0000313" key="2">
    <source>
        <dbReference type="EMBL" id="GGH98456.1"/>
    </source>
</evidence>
<protein>
    <submittedName>
        <fullName evidence="2">Pyrimidine 5'-nucleotidase</fullName>
    </submittedName>
</protein>
<reference evidence="2" key="1">
    <citation type="journal article" date="2014" name="Int. J. Syst. Evol. Microbiol.">
        <title>Complete genome sequence of Corynebacterium casei LMG S-19264T (=DSM 44701T), isolated from a smear-ripened cheese.</title>
        <authorList>
            <consortium name="US DOE Joint Genome Institute (JGI-PGF)"/>
            <person name="Walter F."/>
            <person name="Albersmeier A."/>
            <person name="Kalinowski J."/>
            <person name="Ruckert C."/>
        </authorList>
    </citation>
    <scope>NUCLEOTIDE SEQUENCE</scope>
    <source>
        <strain evidence="2">CGMCC 1.14984</strain>
    </source>
</reference>
<dbReference type="PANTHER" id="PTHR12725:SF117">
    <property type="entry name" value="HALOACID DEHALOGENASE-LIKE HYDROLASE"/>
    <property type="match status" value="1"/>
</dbReference>
<organism evidence="2 4">
    <name type="scientific">Aquisalinus luteolus</name>
    <dbReference type="NCBI Taxonomy" id="1566827"/>
    <lineage>
        <taxon>Bacteria</taxon>
        <taxon>Pseudomonadati</taxon>
        <taxon>Pseudomonadota</taxon>
        <taxon>Alphaproteobacteria</taxon>
        <taxon>Parvularculales</taxon>
        <taxon>Parvularculaceae</taxon>
        <taxon>Aquisalinus</taxon>
    </lineage>
</organism>
<evidence type="ECO:0000313" key="4">
    <source>
        <dbReference type="Proteomes" id="UP000621856"/>
    </source>
</evidence>
<dbReference type="Proteomes" id="UP000818603">
    <property type="component" value="Unassembled WGS sequence"/>
</dbReference>
<dbReference type="Gene3D" id="1.10.150.450">
    <property type="match status" value="1"/>
</dbReference>
<dbReference type="InterPro" id="IPR006439">
    <property type="entry name" value="HAD-SF_hydro_IA"/>
</dbReference>
<dbReference type="SFLD" id="SFLDG01129">
    <property type="entry name" value="C1.5:_HAD__Beta-PGM__Phosphata"/>
    <property type="match status" value="1"/>
</dbReference>
<dbReference type="EMBL" id="VCJR02000002">
    <property type="protein sequence ID" value="NHK28432.1"/>
    <property type="molecule type" value="Genomic_DNA"/>
</dbReference>
<sequence>MTDFTHIDTYVFDLDNTLYPAHCHLFGQIDRRMSEFIQARLSLDETSARKIQKHYYSAYGTTLSGLMKEHGVQPRDFLDYVHDIDVSVVPQDEGLRAAIAALPGKRYIFTNGSVRHAENVAGKIGILDLFHDIFDIEAADYLPKPHEDTYHAFNRRFGITPSRAAMFEDLPQNLVAAHALGKTTVLVQSDADWMEDEPEDKRPSRPGETYDHVHHVTADLTSFLTGLKTAA</sequence>
<keyword evidence="5" id="KW-1185">Reference proteome</keyword>
<dbReference type="NCBIfam" id="TIGR01993">
    <property type="entry name" value="Pyr-5-nucltdase"/>
    <property type="match status" value="1"/>
</dbReference>
<dbReference type="InterPro" id="IPR036412">
    <property type="entry name" value="HAD-like_sf"/>
</dbReference>
<feature type="compositionally biased region" description="Basic and acidic residues" evidence="1">
    <location>
        <begin position="199"/>
        <end position="211"/>
    </location>
</feature>
<dbReference type="RefSeq" id="WP_155140437.1">
    <property type="nucleotide sequence ID" value="NZ_BMGZ01000002.1"/>
</dbReference>
<reference evidence="3 5" key="2">
    <citation type="submission" date="2020-02" db="EMBL/GenBank/DDBJ databases">
        <title>Genome sequence of Parvularcula flava strain NH6-79.</title>
        <authorList>
            <person name="Abdul Karim M.H."/>
            <person name="Lam M.Q."/>
            <person name="Chen S.J."/>
            <person name="Yahya A."/>
            <person name="Shahir S."/>
            <person name="Shamsir M.S."/>
            <person name="Chong C.S."/>
        </authorList>
    </citation>
    <scope>NUCLEOTIDE SEQUENCE [LARGE SCALE GENOMIC DNA]</scope>
    <source>
        <strain evidence="3 5">NH6-79</strain>
    </source>
</reference>
<proteinExistence type="predicted"/>